<evidence type="ECO:0000313" key="8">
    <source>
        <dbReference type="Ensembl" id="ENSSRHP00000030018.1"/>
    </source>
</evidence>
<keyword evidence="6" id="KW-0472">Membrane</keyword>
<dbReference type="GO" id="GO:0051607">
    <property type="term" value="P:defense response to virus"/>
    <property type="evidence" value="ECO:0007669"/>
    <property type="project" value="UniProtKB-KW"/>
</dbReference>
<dbReference type="AlphaFoldDB" id="A0A673HUW4"/>
<keyword evidence="4" id="KW-0051">Antiviral defense</keyword>
<comment type="subcellular location">
    <subcellularLocation>
        <location evidence="1">Secreted</location>
    </subcellularLocation>
</comment>
<dbReference type="PANTHER" id="PTHR11691:SF62">
    <property type="entry name" value="INTERFERON PHI 2-RELATED"/>
    <property type="match status" value="1"/>
</dbReference>
<dbReference type="GO" id="GO:0005615">
    <property type="term" value="C:extracellular space"/>
    <property type="evidence" value="ECO:0007669"/>
    <property type="project" value="UniProtKB-KW"/>
</dbReference>
<name>A0A673HUW4_9TELE</name>
<dbReference type="PANTHER" id="PTHR11691">
    <property type="entry name" value="TYPE I INTERFERON"/>
    <property type="match status" value="1"/>
</dbReference>
<accession>A0A673HUW4</accession>
<evidence type="ECO:0000313" key="9">
    <source>
        <dbReference type="Proteomes" id="UP000472270"/>
    </source>
</evidence>
<protein>
    <submittedName>
        <fullName evidence="8">Interferon alpha-6-like</fullName>
    </submittedName>
</protein>
<dbReference type="InterPro" id="IPR000471">
    <property type="entry name" value="Interferon_alpha/beta/delta"/>
</dbReference>
<sequence length="200" mass="23851">MALWKCITLLCPFLIFAQICSMPTKCITRRELVKTTRRLLENMGGLFPRECLKENVEITFPTSALQSNDSNQNTGVAKATYKIMEHIDYLFANDSHPESWNQKKVEDFQNIVYRFTDEYTCIMRRKQRHVDDFPTREGTLKTYFDKLATLLRNKVHQNLLFNVPRDILEKRLCYFHYIHVCIYIYIYLYNSSFWFSNLIG</sequence>
<dbReference type="Ensembl" id="ENSSRHT00000030903.1">
    <property type="protein sequence ID" value="ENSSRHP00000030018.1"/>
    <property type="gene ID" value="ENSSRHG00000015575.1"/>
</dbReference>
<gene>
    <name evidence="8" type="primary">LOC107754306</name>
</gene>
<dbReference type="Pfam" id="PF00143">
    <property type="entry name" value="Interferon"/>
    <property type="match status" value="1"/>
</dbReference>
<keyword evidence="6" id="KW-0812">Transmembrane</keyword>
<keyword evidence="7" id="KW-0732">Signal</keyword>
<dbReference type="InterPro" id="IPR009079">
    <property type="entry name" value="4_helix_cytokine-like_core"/>
</dbReference>
<feature type="transmembrane region" description="Helical" evidence="6">
    <location>
        <begin position="174"/>
        <end position="195"/>
    </location>
</feature>
<keyword evidence="5" id="KW-1015">Disulfide bond</keyword>
<feature type="signal peptide" evidence="7">
    <location>
        <begin position="1"/>
        <end position="17"/>
    </location>
</feature>
<feature type="chain" id="PRO_5025392051" evidence="7">
    <location>
        <begin position="18"/>
        <end position="200"/>
    </location>
</feature>
<dbReference type="GO" id="GO:0005126">
    <property type="term" value="F:cytokine receptor binding"/>
    <property type="evidence" value="ECO:0007669"/>
    <property type="project" value="InterPro"/>
</dbReference>
<keyword evidence="2" id="KW-0202">Cytokine</keyword>
<evidence type="ECO:0000256" key="7">
    <source>
        <dbReference type="SAM" id="SignalP"/>
    </source>
</evidence>
<evidence type="ECO:0000256" key="1">
    <source>
        <dbReference type="ARBA" id="ARBA00004613"/>
    </source>
</evidence>
<evidence type="ECO:0000256" key="6">
    <source>
        <dbReference type="SAM" id="Phobius"/>
    </source>
</evidence>
<organism evidence="8 9">
    <name type="scientific">Sinocyclocheilus rhinocerous</name>
    <dbReference type="NCBI Taxonomy" id="307959"/>
    <lineage>
        <taxon>Eukaryota</taxon>
        <taxon>Metazoa</taxon>
        <taxon>Chordata</taxon>
        <taxon>Craniata</taxon>
        <taxon>Vertebrata</taxon>
        <taxon>Euteleostomi</taxon>
        <taxon>Actinopterygii</taxon>
        <taxon>Neopterygii</taxon>
        <taxon>Teleostei</taxon>
        <taxon>Ostariophysi</taxon>
        <taxon>Cypriniformes</taxon>
        <taxon>Cyprinidae</taxon>
        <taxon>Cyprininae</taxon>
        <taxon>Sinocyclocheilus</taxon>
    </lineage>
</organism>
<evidence type="ECO:0000256" key="3">
    <source>
        <dbReference type="ARBA" id="ARBA00022525"/>
    </source>
</evidence>
<evidence type="ECO:0000256" key="5">
    <source>
        <dbReference type="ARBA" id="ARBA00023157"/>
    </source>
</evidence>
<proteinExistence type="predicted"/>
<evidence type="ECO:0000256" key="2">
    <source>
        <dbReference type="ARBA" id="ARBA00022514"/>
    </source>
</evidence>
<evidence type="ECO:0000256" key="4">
    <source>
        <dbReference type="ARBA" id="ARBA00023118"/>
    </source>
</evidence>
<dbReference type="Gene3D" id="1.20.1250.10">
    <property type="match status" value="1"/>
</dbReference>
<reference evidence="8" key="2">
    <citation type="submission" date="2025-09" db="UniProtKB">
        <authorList>
            <consortium name="Ensembl"/>
        </authorList>
    </citation>
    <scope>IDENTIFICATION</scope>
</reference>
<keyword evidence="9" id="KW-1185">Reference proteome</keyword>
<dbReference type="GO" id="GO:0005125">
    <property type="term" value="F:cytokine activity"/>
    <property type="evidence" value="ECO:0007669"/>
    <property type="project" value="UniProtKB-KW"/>
</dbReference>
<dbReference type="SUPFAM" id="SSF47266">
    <property type="entry name" value="4-helical cytokines"/>
    <property type="match status" value="1"/>
</dbReference>
<dbReference type="Proteomes" id="UP000472270">
    <property type="component" value="Unassembled WGS sequence"/>
</dbReference>
<reference evidence="8" key="1">
    <citation type="submission" date="2025-08" db="UniProtKB">
        <authorList>
            <consortium name="Ensembl"/>
        </authorList>
    </citation>
    <scope>IDENTIFICATION</scope>
</reference>
<keyword evidence="6" id="KW-1133">Transmembrane helix</keyword>
<keyword evidence="3" id="KW-0964">Secreted</keyword>